<sequence length="1401" mass="153642">MFVLVQLGANMSVMDYDDLTPLDHAMKDRLPFVEYSLSGPCEVYVWGTNTNYTLGTGGGANRTCPELLDSFRKQGVSVKQVAMHKFHSVFVSHDGRVFSCGHGQGGRLGLDSEQAFLTPRQVRLVNNSTTGAPEVCVQASVGRDHTVLLTETGMVLTCGLNAHHQLGHSPPPPFLLVPRPLPQKVIKAAGPVSGICAARFHTVVWSPSGLLTFGLNGGQLGHLKAPGERSVIIPRQVSSLNHKDCHITHVAASDGATVVVVKKGDIYLLHEYQQLNVAQVGVIGGTLDSQLDASALMDRGGEQLRVVVLTKTGKLLLWQESSLQLTRCIFTLNRLLIFTDLVLTRHHLLLVSKDGEVFQGEVKQRKPRKQPQDNAASLSKSPPAGSFNKPSAFHDFLEKDDCEVVMLKKLPHIHRAVSVTADLKGRNFAVIQEVHTHLHRGRGKKPSDRDSNLGLPVIGSLLYSESSAVDHATTEGGSSHPKASLLEVPQIETSNMRQHMMNLLREAHTDDAIHDVEFQVGPTLRTFPAHRFMISSRSEPLAKMISECSGGEKVPKMRLSDHIFANVKTRGRDPSSQFAPTLQGKGRHAHTKTKERRNNLCHWCRKGKPIPKSNNIKTSLTKNDDMLDNEGSLESMSAFAVYSSESVGKKAKSKQKKVSTVKSPDEENVCSVCDPVRLAQEAAKKFGLSALHKKLEGVRFENGAIVSKTNRSSQPANLSLDRNKHRELYDVTIHSKEGRELRAHKCVLAARLEYFNSMFGGGWAEKKPPPVHPTEIRTSISPSSAVEQLNTTNALANYATEAGNSMLKTKTSNSSKPLIIPIPYNILEAVVGFLYQDEAAAVQASEDLEFVCDVLAVADQLFVERLKEVCEAALGGLVTLKNVAQLLELSGAYNADQLKRCCMQYICLNLPAVLEARSLEIVSENLLEDLSKYYQELNTVMCKRIITPYSAAPSDTTVRSVWDTHPISWGDETETCFIDDRQKTVRHTKKKPRTHRISGGEYGKNTRSRNVSVSSNEDANPKLLDSLDFNELTEKHFRNSVSASPDITLSLTKVLTESDQNEINAGTPASPWVKVLAHSKQQKVVQARLKVLTAAKETPSMVEMFPETFTKLVKNSPLQTPVLLTSKDPSVDPKNPRPGLSSNSTNLSISEERTKTVTAHNVCITNSDFPELQKPPPGPQETNIFFKTPPKPSEVKKPAPKLSQKQRKKLAAAETASVASLAEHLDRINQTSPSRPLWAPGASPEKDTTVSAVVGSPTTSYSLLDIMRQEFRLNRPGSAPIAISPAAKKLSWSGGCASSPTDHSPPVTTNNPWLRGPSPPFPQAASPPTASFTDIVADERKQRDNWTKMRAKPLHLTQLEDQAMEDLLVFYNAAGATDERITVRRVLTGAVAAPTWITSHH</sequence>
<dbReference type="InterPro" id="IPR000210">
    <property type="entry name" value="BTB/POZ_dom"/>
</dbReference>
<feature type="region of interest" description="Disordered" evidence="3">
    <location>
        <begin position="1230"/>
        <end position="1250"/>
    </location>
</feature>
<feature type="region of interest" description="Disordered" evidence="3">
    <location>
        <begin position="987"/>
        <end position="1017"/>
    </location>
</feature>
<feature type="region of interest" description="Disordered" evidence="3">
    <location>
        <begin position="361"/>
        <end position="390"/>
    </location>
</feature>
<dbReference type="PANTHER" id="PTHR22872">
    <property type="entry name" value="BTK-BINDING PROTEIN-RELATED"/>
    <property type="match status" value="1"/>
</dbReference>
<feature type="compositionally biased region" description="Basic residues" evidence="3">
    <location>
        <begin position="585"/>
        <end position="595"/>
    </location>
</feature>
<accession>A0A7R9G3W5</accession>
<dbReference type="InterPro" id="IPR009091">
    <property type="entry name" value="RCC1/BLIP-II"/>
</dbReference>
<feature type="repeat" description="RCC1" evidence="2">
    <location>
        <begin position="95"/>
        <end position="152"/>
    </location>
</feature>
<organism evidence="5">
    <name type="scientific">Timema shepardi</name>
    <name type="common">Walking stick</name>
    <dbReference type="NCBI Taxonomy" id="629360"/>
    <lineage>
        <taxon>Eukaryota</taxon>
        <taxon>Metazoa</taxon>
        <taxon>Ecdysozoa</taxon>
        <taxon>Arthropoda</taxon>
        <taxon>Hexapoda</taxon>
        <taxon>Insecta</taxon>
        <taxon>Pterygota</taxon>
        <taxon>Neoptera</taxon>
        <taxon>Polyneoptera</taxon>
        <taxon>Phasmatodea</taxon>
        <taxon>Timematodea</taxon>
        <taxon>Timematoidea</taxon>
        <taxon>Timematidae</taxon>
        <taxon>Timema</taxon>
    </lineage>
</organism>
<evidence type="ECO:0000259" key="4">
    <source>
        <dbReference type="PROSITE" id="PS50097"/>
    </source>
</evidence>
<feature type="region of interest" description="Disordered" evidence="3">
    <location>
        <begin position="570"/>
        <end position="596"/>
    </location>
</feature>
<dbReference type="SMART" id="SM00225">
    <property type="entry name" value="BTB"/>
    <property type="match status" value="1"/>
</dbReference>
<name>A0A7R9G3W5_TIMSH</name>
<proteinExistence type="predicted"/>
<dbReference type="PANTHER" id="PTHR22872:SF2">
    <property type="entry name" value="INHIBITOR OF BRUTON TYROSINE KINASE"/>
    <property type="match status" value="1"/>
</dbReference>
<gene>
    <name evidence="5" type="ORF">TSIB3V08_LOCUS10049</name>
</gene>
<feature type="repeat" description="RCC1" evidence="2">
    <location>
        <begin position="41"/>
        <end position="94"/>
    </location>
</feature>
<feature type="region of interest" description="Disordered" evidence="3">
    <location>
        <begin position="1123"/>
        <end position="1146"/>
    </location>
</feature>
<evidence type="ECO:0000256" key="3">
    <source>
        <dbReference type="SAM" id="MobiDB-lite"/>
    </source>
</evidence>
<evidence type="ECO:0000256" key="1">
    <source>
        <dbReference type="ARBA" id="ARBA00022737"/>
    </source>
</evidence>
<dbReference type="Pfam" id="PF00651">
    <property type="entry name" value="BTB"/>
    <property type="match status" value="1"/>
</dbReference>
<dbReference type="PROSITE" id="PS50012">
    <property type="entry name" value="RCC1_3"/>
    <property type="match status" value="2"/>
</dbReference>
<feature type="compositionally biased region" description="Basic residues" evidence="3">
    <location>
        <begin position="987"/>
        <end position="996"/>
    </location>
</feature>
<feature type="domain" description="BTB" evidence="4">
    <location>
        <begin position="729"/>
        <end position="843"/>
    </location>
</feature>
<dbReference type="CDD" id="cd18500">
    <property type="entry name" value="BACK_IBtk"/>
    <property type="match status" value="1"/>
</dbReference>
<dbReference type="InterPro" id="IPR051625">
    <property type="entry name" value="Signaling_Regulatory_Domain"/>
</dbReference>
<dbReference type="InterPro" id="IPR011333">
    <property type="entry name" value="SKP1/BTB/POZ_sf"/>
</dbReference>
<reference evidence="5" key="1">
    <citation type="submission" date="2020-11" db="EMBL/GenBank/DDBJ databases">
        <authorList>
            <person name="Tran Van P."/>
        </authorList>
    </citation>
    <scope>NUCLEOTIDE SEQUENCE</scope>
</reference>
<dbReference type="Gene3D" id="2.130.10.30">
    <property type="entry name" value="Regulator of chromosome condensation 1/beta-lactamase-inhibitor protein II"/>
    <property type="match status" value="1"/>
</dbReference>
<dbReference type="Gene3D" id="3.30.710.10">
    <property type="entry name" value="Potassium Channel Kv1.1, Chain A"/>
    <property type="match status" value="2"/>
</dbReference>
<dbReference type="SUPFAM" id="SSF54695">
    <property type="entry name" value="POZ domain"/>
    <property type="match status" value="1"/>
</dbReference>
<protein>
    <recommendedName>
        <fullName evidence="4">BTB domain-containing protein</fullName>
    </recommendedName>
</protein>
<keyword evidence="1" id="KW-0677">Repeat</keyword>
<evidence type="ECO:0000256" key="2">
    <source>
        <dbReference type="PROSITE-ProRule" id="PRU00235"/>
    </source>
</evidence>
<dbReference type="SUPFAM" id="SSF50985">
    <property type="entry name" value="RCC1/BLIP-II"/>
    <property type="match status" value="1"/>
</dbReference>
<dbReference type="PROSITE" id="PS50097">
    <property type="entry name" value="BTB"/>
    <property type="match status" value="1"/>
</dbReference>
<dbReference type="InterPro" id="IPR000408">
    <property type="entry name" value="Reg_chr_condens"/>
</dbReference>
<evidence type="ECO:0000313" key="5">
    <source>
        <dbReference type="EMBL" id="CAD7266022.1"/>
    </source>
</evidence>
<dbReference type="EMBL" id="OC006267">
    <property type="protein sequence ID" value="CAD7266022.1"/>
    <property type="molecule type" value="Genomic_DNA"/>
</dbReference>
<dbReference type="Pfam" id="PF00415">
    <property type="entry name" value="RCC1"/>
    <property type="match status" value="3"/>
</dbReference>
<feature type="region of interest" description="Disordered" evidence="3">
    <location>
        <begin position="1167"/>
        <end position="1202"/>
    </location>
</feature>